<gene>
    <name evidence="1" type="ORF">PXH69_21130</name>
</gene>
<dbReference type="InterPro" id="IPR009241">
    <property type="entry name" value="HigB-like"/>
</dbReference>
<proteinExistence type="predicted"/>
<comment type="caution">
    <text evidence="1">The sequence shown here is derived from an EMBL/GenBank/DDBJ whole genome shotgun (WGS) entry which is preliminary data.</text>
</comment>
<name>A0AAW6LKH8_RHOSG</name>
<protein>
    <submittedName>
        <fullName evidence="1">Type II toxin-antitoxin system RelE/ParE family toxin</fullName>
    </submittedName>
</protein>
<accession>A0AAW6LKH8</accession>
<evidence type="ECO:0000313" key="1">
    <source>
        <dbReference type="EMBL" id="MDE8647479.1"/>
    </source>
</evidence>
<evidence type="ECO:0000313" key="2">
    <source>
        <dbReference type="Proteomes" id="UP001217325"/>
    </source>
</evidence>
<organism evidence="1 2">
    <name type="scientific">Rhodococcus qingshengii</name>
    <dbReference type="NCBI Taxonomy" id="334542"/>
    <lineage>
        <taxon>Bacteria</taxon>
        <taxon>Bacillati</taxon>
        <taxon>Actinomycetota</taxon>
        <taxon>Actinomycetes</taxon>
        <taxon>Mycobacteriales</taxon>
        <taxon>Nocardiaceae</taxon>
        <taxon>Rhodococcus</taxon>
        <taxon>Rhodococcus erythropolis group</taxon>
    </lineage>
</organism>
<dbReference type="Pfam" id="PF05973">
    <property type="entry name" value="Gp49"/>
    <property type="match status" value="1"/>
</dbReference>
<sequence>MRWVVDTAPIAEWLSSLGAADHALVAAAIDRLEEHGPSLGRPTCDHVKGSCIKNLKELRPASSTMRILFAFAADRTAILLVGGDKHGSWTGWYPHAIVDAEQIFATYS</sequence>
<reference evidence="1" key="1">
    <citation type="submission" date="2023-02" db="EMBL/GenBank/DDBJ databases">
        <title>A novel hydrolase synthesized by Rhodococcus erythropolis HQ is responsible for the detoxification of Zearalenone.</title>
        <authorList>
            <person name="Hu J."/>
            <person name="Xu J."/>
        </authorList>
    </citation>
    <scope>NUCLEOTIDE SEQUENCE</scope>
    <source>
        <strain evidence="1">HQ</strain>
    </source>
</reference>
<dbReference type="EMBL" id="JARDXE010000014">
    <property type="protein sequence ID" value="MDE8647479.1"/>
    <property type="molecule type" value="Genomic_DNA"/>
</dbReference>
<dbReference type="RefSeq" id="WP_206492533.1">
    <property type="nucleotide sequence ID" value="NZ_JARDXE010000014.1"/>
</dbReference>
<dbReference type="AlphaFoldDB" id="A0AAW6LKH8"/>
<dbReference type="Proteomes" id="UP001217325">
    <property type="component" value="Unassembled WGS sequence"/>
</dbReference>